<dbReference type="Pfam" id="PF03602">
    <property type="entry name" value="Cons_hypoth95"/>
    <property type="match status" value="1"/>
</dbReference>
<dbReference type="AlphaFoldDB" id="A0A7M1R0J1"/>
<organism evidence="3 4">
    <name type="scientific">Trueperella pecoris</name>
    <dbReference type="NCBI Taxonomy" id="2733571"/>
    <lineage>
        <taxon>Bacteria</taxon>
        <taxon>Bacillati</taxon>
        <taxon>Actinomycetota</taxon>
        <taxon>Actinomycetes</taxon>
        <taxon>Actinomycetales</taxon>
        <taxon>Actinomycetaceae</taxon>
        <taxon>Trueperella</taxon>
    </lineage>
</organism>
<evidence type="ECO:0000313" key="3">
    <source>
        <dbReference type="EMBL" id="QOR46957.1"/>
    </source>
</evidence>
<name>A0A7M1R0J1_9ACTO</name>
<protein>
    <submittedName>
        <fullName evidence="3">RsmD family RNA methyltransferase</fullName>
    </submittedName>
</protein>
<dbReference type="Proteomes" id="UP000594961">
    <property type="component" value="Chromosome"/>
</dbReference>
<dbReference type="PANTHER" id="PTHR43542:SF1">
    <property type="entry name" value="METHYLTRANSFERASE"/>
    <property type="match status" value="1"/>
</dbReference>
<dbReference type="InterPro" id="IPR002052">
    <property type="entry name" value="DNA_methylase_N6_adenine_CS"/>
</dbReference>
<dbReference type="PIRSF" id="PIRSF004553">
    <property type="entry name" value="CHP00095"/>
    <property type="match status" value="1"/>
</dbReference>
<evidence type="ECO:0000313" key="4">
    <source>
        <dbReference type="Proteomes" id="UP000594961"/>
    </source>
</evidence>
<proteinExistence type="predicted"/>
<evidence type="ECO:0000256" key="2">
    <source>
        <dbReference type="ARBA" id="ARBA00022679"/>
    </source>
</evidence>
<dbReference type="Gene3D" id="3.40.50.150">
    <property type="entry name" value="Vaccinia Virus protein VP39"/>
    <property type="match status" value="1"/>
</dbReference>
<dbReference type="InterPro" id="IPR029063">
    <property type="entry name" value="SAM-dependent_MTases_sf"/>
</dbReference>
<dbReference type="InterPro" id="IPR004398">
    <property type="entry name" value="RNA_MeTrfase_RsmD"/>
</dbReference>
<keyword evidence="2 3" id="KW-0808">Transferase</keyword>
<reference evidence="3 4" key="1">
    <citation type="submission" date="2020-10" db="EMBL/GenBank/DDBJ databases">
        <title>Trueperella pecoris sp. nov. isolated from bovine and porcine specimens.</title>
        <authorList>
            <person name="Schoenecker L."/>
            <person name="Schnydrig P."/>
            <person name="Brodard I."/>
            <person name="Thomann A."/>
            <person name="Hemphill A."/>
            <person name="Rodriguez-Campos S."/>
            <person name="Perreten V."/>
            <person name="Jores J."/>
            <person name="Kittl S."/>
        </authorList>
    </citation>
    <scope>NUCLEOTIDE SEQUENCE [LARGE SCALE GENOMIC DNA]</scope>
    <source>
        <strain evidence="3 4">19OD0592</strain>
    </source>
</reference>
<dbReference type="GO" id="GO:0003676">
    <property type="term" value="F:nucleic acid binding"/>
    <property type="evidence" value="ECO:0007669"/>
    <property type="project" value="InterPro"/>
</dbReference>
<keyword evidence="1 3" id="KW-0489">Methyltransferase</keyword>
<dbReference type="CDD" id="cd02440">
    <property type="entry name" value="AdoMet_MTases"/>
    <property type="match status" value="1"/>
</dbReference>
<dbReference type="GO" id="GO:0031167">
    <property type="term" value="P:rRNA methylation"/>
    <property type="evidence" value="ECO:0007669"/>
    <property type="project" value="InterPro"/>
</dbReference>
<dbReference type="SUPFAM" id="SSF53335">
    <property type="entry name" value="S-adenosyl-L-methionine-dependent methyltransferases"/>
    <property type="match status" value="1"/>
</dbReference>
<accession>A0A7M1R0J1</accession>
<dbReference type="RefSeq" id="WP_197552050.1">
    <property type="nucleotide sequence ID" value="NZ_CP063212.1"/>
</dbReference>
<sequence>MTRIVAGIAGGRRLEVPKSGTRPTSERVREAMFSRLEHYGYVANCAILDLYAGSAALGLEAKSRGARLVVSVEANRAAAQVASANAASTGLDIVVVNQRAESYVALPPSELFDLALLDPPYDVTEEELAAVLEMLVAHLASDAMVVVERRKQSPEPRWPAALVADDVRKWGDTRVWSAVVEREGTRIEP</sequence>
<dbReference type="PANTHER" id="PTHR43542">
    <property type="entry name" value="METHYLTRANSFERASE"/>
    <property type="match status" value="1"/>
</dbReference>
<dbReference type="EMBL" id="CP063212">
    <property type="protein sequence ID" value="QOR46957.1"/>
    <property type="molecule type" value="Genomic_DNA"/>
</dbReference>
<dbReference type="GO" id="GO:0008168">
    <property type="term" value="F:methyltransferase activity"/>
    <property type="evidence" value="ECO:0007669"/>
    <property type="project" value="UniProtKB-KW"/>
</dbReference>
<dbReference type="PROSITE" id="PS00092">
    <property type="entry name" value="N6_MTASE"/>
    <property type="match status" value="1"/>
</dbReference>
<evidence type="ECO:0000256" key="1">
    <source>
        <dbReference type="ARBA" id="ARBA00022603"/>
    </source>
</evidence>
<gene>
    <name evidence="3" type="ORF">INS90_06615</name>
</gene>